<name>A0A1I0RP49_9BACT</name>
<dbReference type="RefSeq" id="WP_090261034.1">
    <property type="nucleotide sequence ID" value="NZ_FOIR01000005.1"/>
</dbReference>
<dbReference type="SUPFAM" id="SSF82171">
    <property type="entry name" value="DPP6 N-terminal domain-like"/>
    <property type="match status" value="1"/>
</dbReference>
<dbReference type="SUPFAM" id="SSF48726">
    <property type="entry name" value="Immunoglobulin"/>
    <property type="match status" value="1"/>
</dbReference>
<dbReference type="NCBIfam" id="TIGR04131">
    <property type="entry name" value="Bac_Flav_CTERM"/>
    <property type="match status" value="1"/>
</dbReference>
<dbReference type="GeneID" id="99988584"/>
<dbReference type="PROSITE" id="PS50835">
    <property type="entry name" value="IG_LIKE"/>
    <property type="match status" value="1"/>
</dbReference>
<dbReference type="SUPFAM" id="SSF101898">
    <property type="entry name" value="NHL repeat"/>
    <property type="match status" value="1"/>
</dbReference>
<dbReference type="InterPro" id="IPR035986">
    <property type="entry name" value="PKD_dom_sf"/>
</dbReference>
<dbReference type="InterPro" id="IPR013783">
    <property type="entry name" value="Ig-like_fold"/>
</dbReference>
<evidence type="ECO:0000313" key="2">
    <source>
        <dbReference type="EMBL" id="SEW43021.1"/>
    </source>
</evidence>
<dbReference type="Proteomes" id="UP000199437">
    <property type="component" value="Unassembled WGS sequence"/>
</dbReference>
<organism evidence="2 3">
    <name type="scientific">Roseivirga pacifica</name>
    <dbReference type="NCBI Taxonomy" id="1267423"/>
    <lineage>
        <taxon>Bacteria</taxon>
        <taxon>Pseudomonadati</taxon>
        <taxon>Bacteroidota</taxon>
        <taxon>Cytophagia</taxon>
        <taxon>Cytophagales</taxon>
        <taxon>Roseivirgaceae</taxon>
        <taxon>Roseivirga</taxon>
    </lineage>
</organism>
<dbReference type="SUPFAM" id="SSF49299">
    <property type="entry name" value="PKD domain"/>
    <property type="match status" value="1"/>
</dbReference>
<dbReference type="Pfam" id="PF13585">
    <property type="entry name" value="CHU_C"/>
    <property type="match status" value="1"/>
</dbReference>
<dbReference type="InterPro" id="IPR007110">
    <property type="entry name" value="Ig-like_dom"/>
</dbReference>
<evidence type="ECO:0000259" key="1">
    <source>
        <dbReference type="PROSITE" id="PS50835"/>
    </source>
</evidence>
<keyword evidence="3" id="KW-1185">Reference proteome</keyword>
<feature type="domain" description="Ig-like" evidence="1">
    <location>
        <begin position="1528"/>
        <end position="1605"/>
    </location>
</feature>
<dbReference type="InterPro" id="IPR026341">
    <property type="entry name" value="T9SS_type_B"/>
</dbReference>
<dbReference type="InterPro" id="IPR036179">
    <property type="entry name" value="Ig-like_dom_sf"/>
</dbReference>
<proteinExistence type="predicted"/>
<dbReference type="Gene3D" id="2.60.40.10">
    <property type="entry name" value="Immunoglobulins"/>
    <property type="match status" value="3"/>
</dbReference>
<sequence>MRNNHILLSLLFTLVCFAGYGQDYTRHNWHFSGNDRALVFGKETDTEAIIDLGKQAQNNIGEKLTVTDPTSGDLIFYSDGVNIFDATHQIMPNGNSIFSDANGIQAMASSPVPGPASIGLYYIFHRDASGQVFYTIVNANTQGNRPAGPPSGAVVASQKNQPTGIMARGDGMLVIPSADMQTFWLVTQQVGGGMFEIFEIPQQGGIFNSVGVLNLTNSITAAHLAFHPATGQIAVTPSSESNIQILQFNEAAPELTHDRAILNSFAFGETFGGSAGWSFSGDHLYFSRNSGSEGSLYRFNLADTSSTVAVQEVLDAPVAESLSLLLAPDSTIYHLYKETASGSTLLSRIDQADSALNLVNYESALFDGADFNSDYFANFSPHEGIMPVIEAFVSEDPLCMNNPVQFYAIFTPSTAIPTSFQWDFQPQGIISNQQSPIMTFEEAGPVMASVTVEINGRTYNSNVVTANIEQNDLQVSLPDTTICPGETLELDAEPQQGGQGQQGGATGGPYTYLWSTGETTSSIEVDEAGDYWVVVTPQTGCPVYGTGRVQIYGEENNVANIWYFGNGAGIDFNEEEGLPDPPRSIDSPHAMNAPAGTSTISDANGDVLFYSDGNTVWNREHGEMPNGTEIGGDTLSTNSVIIIPFVDDETLYYLFTTEQVYGDNTFELKYSVVDMKEDDGRGDVVLKDVVLYSKATEKLAAFEGGNGFWLMSHEYGNNTFRAYPITGEGIGAPVLSSAGRVHSFNDPLSGQAGMKFSADGVRIATALIEGTEDYIEVFEFDQTTGEVTELAFDFDLNEGDPGNDEVYDVHFSNGGNKIFATMNQRNGGSPGGRIIEYRIDSASTETTRLDSRAVISTNSGLNVNFGQIQTGPDGQLYVAVETPGNPAGSAFVSSIIANEDTASVSSLNPQAVALTTGYSRLGLPNFVQNMASPLEEPSMSAPELVCVEERVELAGTGTSDIDVFNWSITSQDDNSTVFSAEGQDTAYVFPQGQSGLFNISLNISNRCGFDTTLVQAIEVHDIPAPPTVPQAVSVCEGETTSLDAIEGEPDNPDLSFEWTDSQGNVVSTTRNFEITTPEIYTVTVTNIAGCSSSAEIFAGPPFEIELPDDQVICQDASLTLDPQVNADNYQWTIINPDNSTTQLPNQRTATVDSSTPGIYQYVVSIEDPITPGCFVNDTTQVTVNPLAQIVLNGTTDEACGASDGAFEFSISTTGSYSYVVTGTSSGQVDSGSTTGPAGPITVSGLAADVYAVQVTDNAAGCSNTLNDIQINSDSPGFSIVNATPSDATCNSPTGSILVELDTDVFPIDFTLSPTSGGSPVTGTGVTAIVGTTNFEISGVSEGTYTLQVTSNASCTESFANDISVDQPDDIDDLVINGATEICSPNPQTTLIASSSNGNSYTYTWTTPSGGTQTGPSITATESGTYAVTADGAGFCPGTETVDVILTVQPVVDIVVDGDPCEGQVNLEANITNSQPNTNYIYNWVNNAGESVGNTRVITINESDTYNVTVRAEGDLTCPATANETVTIPEELEATVSSTPACDDGSPIELSVDILSGNPTSISWTRDGQQVGTSQPGQPFVVNDAGAYTATISDGICSIERSINITRQRIPEGELPDVDYYCSTRSDNPVLLAGQGFASYEWMLDGAPYPQGGQYLTVDGPGEYVVTMTTAIGCVQTDTVLIIESCDPKIIAPNAFAPTSPAPNNTFSVFPNDFVDQFEIFIYSRWGELIYQSNLLDFKWDGTFNGELVPLGTYPYVLRFTSRFEPEKGTFEQHGAVTVIR</sequence>
<reference evidence="3" key="1">
    <citation type="submission" date="2016-10" db="EMBL/GenBank/DDBJ databases">
        <authorList>
            <person name="Varghese N."/>
            <person name="Submissions S."/>
        </authorList>
    </citation>
    <scope>NUCLEOTIDE SEQUENCE [LARGE SCALE GENOMIC DNA]</scope>
    <source>
        <strain evidence="3">CGMCC 1.12402</strain>
    </source>
</reference>
<protein>
    <submittedName>
        <fullName evidence="2">Gliding motility-associated C-terminal domain-containing protein</fullName>
    </submittedName>
</protein>
<accession>A0A1I0RP49</accession>
<dbReference type="OrthoDB" id="9765926at2"/>
<dbReference type="STRING" id="1267423.SAMN05216290_3918"/>
<evidence type="ECO:0000313" key="3">
    <source>
        <dbReference type="Proteomes" id="UP000199437"/>
    </source>
</evidence>
<dbReference type="EMBL" id="FOIR01000005">
    <property type="protein sequence ID" value="SEW43021.1"/>
    <property type="molecule type" value="Genomic_DNA"/>
</dbReference>
<gene>
    <name evidence="2" type="ORF">SAMN05216290_3918</name>
</gene>